<dbReference type="Gene3D" id="3.40.710.10">
    <property type="entry name" value="DD-peptidase/beta-lactamase superfamily"/>
    <property type="match status" value="1"/>
</dbReference>
<reference evidence="6 7" key="1">
    <citation type="submission" date="2023-06" db="EMBL/GenBank/DDBJ databases">
        <title>Microbacterium sp. nov., isolated from a waste landfill.</title>
        <authorList>
            <person name="Wen W."/>
        </authorList>
    </citation>
    <scope>NUCLEOTIDE SEQUENCE [LARGE SCALE GENOMIC DNA]</scope>
    <source>
        <strain evidence="6 7">ASV49</strain>
    </source>
</reference>
<dbReference type="PANTHER" id="PTHR43283">
    <property type="entry name" value="BETA-LACTAMASE-RELATED"/>
    <property type="match status" value="1"/>
</dbReference>
<organism evidence="6 7">
    <name type="scientific">Microbacterium candidum</name>
    <dbReference type="NCBI Taxonomy" id="3041922"/>
    <lineage>
        <taxon>Bacteria</taxon>
        <taxon>Bacillati</taxon>
        <taxon>Actinomycetota</taxon>
        <taxon>Actinomycetes</taxon>
        <taxon>Micrococcales</taxon>
        <taxon>Microbacteriaceae</taxon>
        <taxon>Microbacterium</taxon>
    </lineage>
</organism>
<evidence type="ECO:0000313" key="7">
    <source>
        <dbReference type="Proteomes" id="UP001235064"/>
    </source>
</evidence>
<dbReference type="EC" id="3.5.2.6" evidence="4"/>
<name>A0ABT7N105_9MICO</name>
<dbReference type="EMBL" id="JASXSZ010000004">
    <property type="protein sequence ID" value="MDL9980384.1"/>
    <property type="molecule type" value="Genomic_DNA"/>
</dbReference>
<comment type="similarity">
    <text evidence="1 4">Belongs to the class-C beta-lactamase family.</text>
</comment>
<keyword evidence="7" id="KW-1185">Reference proteome</keyword>
<accession>A0ABT7N105</accession>
<dbReference type="Proteomes" id="UP001235064">
    <property type="component" value="Unassembled WGS sequence"/>
</dbReference>
<comment type="catalytic activity">
    <reaction evidence="4">
        <text>a beta-lactam + H2O = a substituted beta-amino acid</text>
        <dbReference type="Rhea" id="RHEA:20401"/>
        <dbReference type="ChEBI" id="CHEBI:15377"/>
        <dbReference type="ChEBI" id="CHEBI:35627"/>
        <dbReference type="ChEBI" id="CHEBI:140347"/>
        <dbReference type="EC" id="3.5.2.6"/>
    </reaction>
</comment>
<protein>
    <recommendedName>
        <fullName evidence="4">Beta-lactamase</fullName>
        <ecNumber evidence="4">3.5.2.6</ecNumber>
    </recommendedName>
</protein>
<proteinExistence type="inferred from homology"/>
<keyword evidence="2 4" id="KW-0378">Hydrolase</keyword>
<evidence type="ECO:0000256" key="2">
    <source>
        <dbReference type="ARBA" id="ARBA00022801"/>
    </source>
</evidence>
<dbReference type="RefSeq" id="WP_286289337.1">
    <property type="nucleotide sequence ID" value="NZ_JASXSZ010000004.1"/>
</dbReference>
<evidence type="ECO:0000256" key="3">
    <source>
        <dbReference type="ARBA" id="ARBA00023251"/>
    </source>
</evidence>
<evidence type="ECO:0000256" key="1">
    <source>
        <dbReference type="ARBA" id="ARBA00007840"/>
    </source>
</evidence>
<dbReference type="PANTHER" id="PTHR43283:SF3">
    <property type="entry name" value="BETA-LACTAMASE FAMILY PROTEIN (AFU_ORTHOLOGUE AFUA_5G07500)"/>
    <property type="match status" value="1"/>
</dbReference>
<evidence type="ECO:0000259" key="5">
    <source>
        <dbReference type="Pfam" id="PF00144"/>
    </source>
</evidence>
<dbReference type="Pfam" id="PF00144">
    <property type="entry name" value="Beta-lactamase"/>
    <property type="match status" value="1"/>
</dbReference>
<dbReference type="PROSITE" id="PS00336">
    <property type="entry name" value="BETA_LACTAMASE_C"/>
    <property type="match status" value="1"/>
</dbReference>
<dbReference type="SUPFAM" id="SSF56601">
    <property type="entry name" value="beta-lactamase/transpeptidase-like"/>
    <property type="match status" value="1"/>
</dbReference>
<feature type="domain" description="Beta-lactamase-related" evidence="5">
    <location>
        <begin position="14"/>
        <end position="347"/>
    </location>
</feature>
<evidence type="ECO:0000256" key="4">
    <source>
        <dbReference type="RuleBase" id="RU361140"/>
    </source>
</evidence>
<evidence type="ECO:0000313" key="6">
    <source>
        <dbReference type="EMBL" id="MDL9980384.1"/>
    </source>
</evidence>
<gene>
    <name evidence="6" type="ORF">QSV35_13655</name>
</gene>
<dbReference type="InterPro" id="IPR050789">
    <property type="entry name" value="Diverse_Enzym_Activities"/>
</dbReference>
<dbReference type="InterPro" id="IPR001466">
    <property type="entry name" value="Beta-lactam-related"/>
</dbReference>
<dbReference type="InterPro" id="IPR012338">
    <property type="entry name" value="Beta-lactam/transpept-like"/>
</dbReference>
<comment type="caution">
    <text evidence="6">The sequence shown here is derived from an EMBL/GenBank/DDBJ whole genome shotgun (WGS) entry which is preliminary data.</text>
</comment>
<dbReference type="InterPro" id="IPR001586">
    <property type="entry name" value="Beta-lactam_class-C_AS"/>
</dbReference>
<dbReference type="GO" id="GO:0016787">
    <property type="term" value="F:hydrolase activity"/>
    <property type="evidence" value="ECO:0007669"/>
    <property type="project" value="UniProtKB-KW"/>
</dbReference>
<sequence>MTDAASALEAAVGIAERWAVPGGVVAVSDTRGLIAERAFGVSDVEASGPVRPDHLFEIGSISKVATAIAVLQLVDEGMLRLDQPVRDVLPWVPPAFGDERLTVAHLLSHCGGLVASIDAVPDETGQLAGFVGDPAVPGGRFHYSNVGFLLLGRIVAALSGVPFPEHVRRRVLEPTGMADSVAAVIHDDYGRLARGSQRLHDDRPWLPGDALIRAPWLEVAGADGNIAATAADLARFGRTLLNGGHADDGTRILSASAFAAMTAPTAPGGEDVVDLPGIPSPDSSRYGLGINVEQGPGGTVLTHGGGMVGYASFLLIDSGGGLVTAVVTNADGDAPVAEAMARTTASALRGVPVEAVPDPAIWDTVASPATAGRTGDFASVDGSRRISVHTRGDRLELETDGETAPLLWTWSGRAATRHPSLRRHHLGYEDGAWTWGPLVLRPAGAPAPAPIRLSPEHRAHCGHYRGYSPWFTNFRVVDREGALVLLATGGVEAPTEDVTLIPLGDGRFRLGQGEPETIAFGPPVDGGSPWAERDGCRYSRAFTP</sequence>
<keyword evidence="3 4" id="KW-0046">Antibiotic resistance</keyword>